<evidence type="ECO:0000313" key="1">
    <source>
        <dbReference type="EMBL" id="MFC7188461.1"/>
    </source>
</evidence>
<name>A0ABD5YMT8_9EURY</name>
<evidence type="ECO:0000313" key="2">
    <source>
        <dbReference type="Proteomes" id="UP001596417"/>
    </source>
</evidence>
<gene>
    <name evidence="1" type="ORF">ACFQL7_00365</name>
</gene>
<protein>
    <submittedName>
        <fullName evidence="1">Uncharacterized protein</fullName>
    </submittedName>
</protein>
<reference evidence="1 2" key="1">
    <citation type="journal article" date="2019" name="Int. J. Syst. Evol. Microbiol.">
        <title>The Global Catalogue of Microorganisms (GCM) 10K type strain sequencing project: providing services to taxonomists for standard genome sequencing and annotation.</title>
        <authorList>
            <consortium name="The Broad Institute Genomics Platform"/>
            <consortium name="The Broad Institute Genome Sequencing Center for Infectious Disease"/>
            <person name="Wu L."/>
            <person name="Ma J."/>
        </authorList>
    </citation>
    <scope>NUCLEOTIDE SEQUENCE [LARGE SCALE GENOMIC DNA]</scope>
    <source>
        <strain evidence="1 2">RDMS1</strain>
    </source>
</reference>
<dbReference type="AlphaFoldDB" id="A0ABD5YMT8"/>
<dbReference type="GeneID" id="76197991"/>
<dbReference type="EMBL" id="JBHTAX010000001">
    <property type="protein sequence ID" value="MFC7188461.1"/>
    <property type="molecule type" value="Genomic_DNA"/>
</dbReference>
<comment type="caution">
    <text evidence="1">The sequence shown here is derived from an EMBL/GenBank/DDBJ whole genome shotgun (WGS) entry which is preliminary data.</text>
</comment>
<proteinExistence type="predicted"/>
<accession>A0ABD5YMT8</accession>
<sequence>MESVCGIVSAIAVVLDGNPVLMRAVDRPTDVNTAYRDGLPIDSVELRLLVSTTMYHTHLDTYQDKKYREHIVQWPEYHGKIEEGWNGPVV</sequence>
<dbReference type="Proteomes" id="UP001596417">
    <property type="component" value="Unassembled WGS sequence"/>
</dbReference>
<organism evidence="1 2">
    <name type="scientific">Halocatena marina</name>
    <dbReference type="NCBI Taxonomy" id="2934937"/>
    <lineage>
        <taxon>Archaea</taxon>
        <taxon>Methanobacteriati</taxon>
        <taxon>Methanobacteriota</taxon>
        <taxon>Stenosarchaea group</taxon>
        <taxon>Halobacteria</taxon>
        <taxon>Halobacteriales</taxon>
        <taxon>Natronomonadaceae</taxon>
        <taxon>Halocatena</taxon>
    </lineage>
</organism>
<keyword evidence="2" id="KW-1185">Reference proteome</keyword>
<dbReference type="RefSeq" id="WP_248903812.1">
    <property type="nucleotide sequence ID" value="NZ_CP109979.1"/>
</dbReference>